<dbReference type="GO" id="GO:0019646">
    <property type="term" value="P:aerobic electron transport chain"/>
    <property type="evidence" value="ECO:0007669"/>
    <property type="project" value="InterPro"/>
</dbReference>
<evidence type="ECO:0000313" key="10">
    <source>
        <dbReference type="Proteomes" id="UP000005938"/>
    </source>
</evidence>
<dbReference type="PANTHER" id="PTHR11403:SF10">
    <property type="entry name" value="CYTOCHROME C OXIDASE"/>
    <property type="match status" value="1"/>
</dbReference>
<evidence type="ECO:0000313" key="9">
    <source>
        <dbReference type="EMBL" id="EID76051.1"/>
    </source>
</evidence>
<gene>
    <name evidence="9" type="ORF">W5A_03874</name>
</gene>
<evidence type="ECO:0000259" key="8">
    <source>
        <dbReference type="PROSITE" id="PS50253"/>
    </source>
</evidence>
<feature type="transmembrane region" description="Helical" evidence="7">
    <location>
        <begin position="53"/>
        <end position="73"/>
    </location>
</feature>
<comment type="subcellular location">
    <subcellularLocation>
        <location evidence="6">Cell membrane</location>
        <topology evidence="6">Multi-pass membrane protein</topology>
    </subcellularLocation>
    <subcellularLocation>
        <location evidence="1">Membrane</location>
        <topology evidence="1">Multi-pass membrane protein</topology>
    </subcellularLocation>
</comment>
<dbReference type="CDD" id="cd00386">
    <property type="entry name" value="Heme_Cu_Oxidase_III_like"/>
    <property type="match status" value="1"/>
</dbReference>
<evidence type="ECO:0000256" key="2">
    <source>
        <dbReference type="ARBA" id="ARBA00010581"/>
    </source>
</evidence>
<comment type="caution">
    <text evidence="9">The sequence shown here is derived from an EMBL/GenBank/DDBJ whole genome shotgun (WGS) entry which is preliminary data.</text>
</comment>
<keyword evidence="10" id="KW-1185">Reference proteome</keyword>
<dbReference type="RefSeq" id="WP_008237638.1">
    <property type="nucleotide sequence ID" value="NZ_AJJU01000003.1"/>
</dbReference>
<dbReference type="GO" id="GO:0005886">
    <property type="term" value="C:plasma membrane"/>
    <property type="evidence" value="ECO:0007669"/>
    <property type="project" value="UniProtKB-SubCell"/>
</dbReference>
<dbReference type="SUPFAM" id="SSF81452">
    <property type="entry name" value="Cytochrome c oxidase subunit III-like"/>
    <property type="match status" value="1"/>
</dbReference>
<feature type="transmembrane region" description="Helical" evidence="7">
    <location>
        <begin position="128"/>
        <end position="153"/>
    </location>
</feature>
<feature type="transmembrane region" description="Helical" evidence="7">
    <location>
        <begin position="174"/>
        <end position="192"/>
    </location>
</feature>
<evidence type="ECO:0000256" key="7">
    <source>
        <dbReference type="SAM" id="Phobius"/>
    </source>
</evidence>
<dbReference type="Proteomes" id="UP000005938">
    <property type="component" value="Unassembled WGS sequence"/>
</dbReference>
<dbReference type="PANTHER" id="PTHR11403">
    <property type="entry name" value="CYTOCHROME C OXIDASE SUBUNIT III"/>
    <property type="match status" value="1"/>
</dbReference>
<dbReference type="PATRIC" id="fig|946077.3.peg.788"/>
<dbReference type="STRING" id="946077.W5A_03874"/>
<organism evidence="9 10">
    <name type="scientific">Imtechella halotolerans K1</name>
    <dbReference type="NCBI Taxonomy" id="946077"/>
    <lineage>
        <taxon>Bacteria</taxon>
        <taxon>Pseudomonadati</taxon>
        <taxon>Bacteroidota</taxon>
        <taxon>Flavobacteriia</taxon>
        <taxon>Flavobacteriales</taxon>
        <taxon>Flavobacteriaceae</taxon>
        <taxon>Imtechella</taxon>
    </lineage>
</organism>
<sequence length="193" mass="21919">MDLTQGSFKEKNDRAKKMMLWFGMVSVAMTFAGLTSAYVVSSKRPDWLHDFQMPSAFIYSTLAIVLSSVTFHLAKNAVQKNERGLANTMLVTTLILGGLFVGLQFFGFTQIIELGYYFTGSESSVTTSFLYVIAFAHIAHVFAGIVVLLTVIYNHFKQRYYPGQTLGIELGAMFWHFLDFLWVYLILFFYFVG</sequence>
<evidence type="ECO:0000256" key="6">
    <source>
        <dbReference type="RuleBase" id="RU003376"/>
    </source>
</evidence>
<proteinExistence type="inferred from homology"/>
<keyword evidence="4 7" id="KW-1133">Transmembrane helix</keyword>
<evidence type="ECO:0000256" key="4">
    <source>
        <dbReference type="ARBA" id="ARBA00022989"/>
    </source>
</evidence>
<dbReference type="EMBL" id="AJJU01000003">
    <property type="protein sequence ID" value="EID76051.1"/>
    <property type="molecule type" value="Genomic_DNA"/>
</dbReference>
<reference evidence="9 10" key="1">
    <citation type="journal article" date="2012" name="J. Bacteriol.">
        <title>Genome Sequence of the Halotolerant Bacterium Imtechella halotolerans K1T.</title>
        <authorList>
            <person name="Kumar S."/>
            <person name="Vikram S."/>
            <person name="Subramanian S."/>
            <person name="Raghava G.P."/>
            <person name="Pinnaka A.K."/>
        </authorList>
    </citation>
    <scope>NUCLEOTIDE SEQUENCE [LARGE SCALE GENOMIC DNA]</scope>
    <source>
        <strain evidence="9 10">K1</strain>
    </source>
</reference>
<dbReference type="Pfam" id="PF00510">
    <property type="entry name" value="COX3"/>
    <property type="match status" value="1"/>
</dbReference>
<dbReference type="Gene3D" id="1.20.120.80">
    <property type="entry name" value="Cytochrome c oxidase, subunit III, four-helix bundle"/>
    <property type="match status" value="1"/>
</dbReference>
<dbReference type="OrthoDB" id="679789at2"/>
<dbReference type="InterPro" id="IPR024791">
    <property type="entry name" value="Cyt_c/ubiquinol_Oxase_su3"/>
</dbReference>
<feature type="transmembrane region" description="Helical" evidence="7">
    <location>
        <begin position="20"/>
        <end position="41"/>
    </location>
</feature>
<dbReference type="eggNOG" id="COG1845">
    <property type="taxonomic scope" value="Bacteria"/>
</dbReference>
<feature type="domain" description="Heme-copper oxidase subunit III family profile" evidence="8">
    <location>
        <begin position="1"/>
        <end position="193"/>
    </location>
</feature>
<evidence type="ECO:0000256" key="5">
    <source>
        <dbReference type="ARBA" id="ARBA00023136"/>
    </source>
</evidence>
<dbReference type="AlphaFoldDB" id="I0WI35"/>
<dbReference type="PROSITE" id="PS50253">
    <property type="entry name" value="COX3"/>
    <property type="match status" value="1"/>
</dbReference>
<dbReference type="InterPro" id="IPR013833">
    <property type="entry name" value="Cyt_c_oxidase_su3_a-hlx"/>
</dbReference>
<name>I0WI35_9FLAO</name>
<keyword evidence="5 7" id="KW-0472">Membrane</keyword>
<protein>
    <recommendedName>
        <fullName evidence="8">Heme-copper oxidase subunit III family profile domain-containing protein</fullName>
    </recommendedName>
</protein>
<dbReference type="InterPro" id="IPR000298">
    <property type="entry name" value="Cyt_c_oxidase-like_su3"/>
</dbReference>
<comment type="similarity">
    <text evidence="2 6">Belongs to the cytochrome c oxidase subunit 3 family.</text>
</comment>
<evidence type="ECO:0000256" key="3">
    <source>
        <dbReference type="ARBA" id="ARBA00022692"/>
    </source>
</evidence>
<dbReference type="InterPro" id="IPR035973">
    <property type="entry name" value="Cyt_c_oxidase_su3-like_sf"/>
</dbReference>
<accession>I0WI35</accession>
<feature type="transmembrane region" description="Helical" evidence="7">
    <location>
        <begin position="85"/>
        <end position="108"/>
    </location>
</feature>
<keyword evidence="3 6" id="KW-0812">Transmembrane</keyword>
<dbReference type="GO" id="GO:0004129">
    <property type="term" value="F:cytochrome-c oxidase activity"/>
    <property type="evidence" value="ECO:0007669"/>
    <property type="project" value="InterPro"/>
</dbReference>
<evidence type="ECO:0000256" key="1">
    <source>
        <dbReference type="ARBA" id="ARBA00004141"/>
    </source>
</evidence>